<dbReference type="SUPFAM" id="SSF49899">
    <property type="entry name" value="Concanavalin A-like lectins/glucanases"/>
    <property type="match status" value="1"/>
</dbReference>
<dbReference type="Proteomes" id="UP000269221">
    <property type="component" value="Unassembled WGS sequence"/>
</dbReference>
<dbReference type="AlphaFoldDB" id="A0A3M0KQ25"/>
<evidence type="ECO:0000259" key="3">
    <source>
        <dbReference type="PROSITE" id="PS50025"/>
    </source>
</evidence>
<keyword evidence="5" id="KW-1185">Reference proteome</keyword>
<dbReference type="STRING" id="333673.A0A3M0KQ25"/>
<feature type="signal peptide" evidence="2">
    <location>
        <begin position="1"/>
        <end position="17"/>
    </location>
</feature>
<dbReference type="OrthoDB" id="9397105at2759"/>
<evidence type="ECO:0000256" key="2">
    <source>
        <dbReference type="SAM" id="SignalP"/>
    </source>
</evidence>
<dbReference type="PROSITE" id="PS50025">
    <property type="entry name" value="LAM_G_DOMAIN"/>
    <property type="match status" value="1"/>
</dbReference>
<name>A0A3M0KQ25_HIRRU</name>
<dbReference type="EMBL" id="QRBI01000106">
    <property type="protein sequence ID" value="RMC13434.1"/>
    <property type="molecule type" value="Genomic_DNA"/>
</dbReference>
<dbReference type="Pfam" id="PF02210">
    <property type="entry name" value="Laminin_G_2"/>
    <property type="match status" value="1"/>
</dbReference>
<feature type="chain" id="PRO_5017934064" description="Laminin G domain-containing protein" evidence="2">
    <location>
        <begin position="18"/>
        <end position="173"/>
    </location>
</feature>
<feature type="domain" description="Laminin G" evidence="3">
    <location>
        <begin position="75"/>
        <end position="173"/>
    </location>
</feature>
<dbReference type="CDD" id="cd00110">
    <property type="entry name" value="LamG"/>
    <property type="match status" value="1"/>
</dbReference>
<protein>
    <recommendedName>
        <fullName evidence="3">Laminin G domain-containing protein</fullName>
    </recommendedName>
</protein>
<dbReference type="InterPro" id="IPR001791">
    <property type="entry name" value="Laminin_G"/>
</dbReference>
<dbReference type="Gene3D" id="2.60.120.200">
    <property type="match status" value="1"/>
</dbReference>
<reference evidence="4 5" key="1">
    <citation type="submission" date="2018-07" db="EMBL/GenBank/DDBJ databases">
        <title>A high quality draft genome assembly of the barn swallow (H. rustica rustica).</title>
        <authorList>
            <person name="Formenti G."/>
            <person name="Chiara M."/>
            <person name="Poveda L."/>
            <person name="Francoijs K.-J."/>
            <person name="Bonisoli-Alquati A."/>
            <person name="Canova L."/>
            <person name="Gianfranceschi L."/>
            <person name="Horner D.S."/>
            <person name="Saino N."/>
        </authorList>
    </citation>
    <scope>NUCLEOTIDE SEQUENCE [LARGE SCALE GENOMIC DNA]</scope>
    <source>
        <strain evidence="4">Chelidonia</strain>
        <tissue evidence="4">Blood</tissue>
    </source>
</reference>
<comment type="caution">
    <text evidence="1">Lacks conserved residue(s) required for the propagation of feature annotation.</text>
</comment>
<sequence length="173" mass="19738">MMKLMAELCLLKMLGNGTITAGAARASALLFPSSTNPGKSQTSSGLYHTEDIRSYKNVFRIDQAQGTPAIHTEDFSYARYYGDSYLEFQGLHLNMQNFIHLEFRTYNPHGLLLNIDQSLETIQHFLIRLVIKNGTLEYQYLCDEAAEVKSITTTARVDDGHWYNVQIRPERKI</sequence>
<organism evidence="4 5">
    <name type="scientific">Hirundo rustica rustica</name>
    <dbReference type="NCBI Taxonomy" id="333673"/>
    <lineage>
        <taxon>Eukaryota</taxon>
        <taxon>Metazoa</taxon>
        <taxon>Chordata</taxon>
        <taxon>Craniata</taxon>
        <taxon>Vertebrata</taxon>
        <taxon>Euteleostomi</taxon>
        <taxon>Archelosauria</taxon>
        <taxon>Archosauria</taxon>
        <taxon>Dinosauria</taxon>
        <taxon>Saurischia</taxon>
        <taxon>Theropoda</taxon>
        <taxon>Coelurosauria</taxon>
        <taxon>Aves</taxon>
        <taxon>Neognathae</taxon>
        <taxon>Neoaves</taxon>
        <taxon>Telluraves</taxon>
        <taxon>Australaves</taxon>
        <taxon>Passeriformes</taxon>
        <taxon>Sylvioidea</taxon>
        <taxon>Hirundinidae</taxon>
        <taxon>Hirundo</taxon>
    </lineage>
</organism>
<evidence type="ECO:0000313" key="4">
    <source>
        <dbReference type="EMBL" id="RMC13434.1"/>
    </source>
</evidence>
<evidence type="ECO:0000256" key="1">
    <source>
        <dbReference type="PROSITE-ProRule" id="PRU00122"/>
    </source>
</evidence>
<gene>
    <name evidence="4" type="ORF">DUI87_10972</name>
</gene>
<dbReference type="InterPro" id="IPR013320">
    <property type="entry name" value="ConA-like_dom_sf"/>
</dbReference>
<evidence type="ECO:0000313" key="5">
    <source>
        <dbReference type="Proteomes" id="UP000269221"/>
    </source>
</evidence>
<accession>A0A3M0KQ25</accession>
<comment type="caution">
    <text evidence="4">The sequence shown here is derived from an EMBL/GenBank/DDBJ whole genome shotgun (WGS) entry which is preliminary data.</text>
</comment>
<proteinExistence type="predicted"/>
<keyword evidence="2" id="KW-0732">Signal</keyword>